<sequence>MRKSELSEKMIATDLTIGHTQEQVREFVEKAVHYGLYGVCVFQNMVKTAVDTAQGRLKVCTVTGYPSGIDVPATKIADAFFSSKSGADEIDIGVNLSAVKSDDKETVIEELKETAGLIHVEGAALFAVLNTYQLEEPEISELVRLCEECGADGLKTTSGDSVIPRKTTAEDVKKIRCALQKKLPVKAEGLIETEKEALDLLEAGADIVCSSRAFEILDAIND</sequence>
<dbReference type="NCBIfam" id="TIGR00126">
    <property type="entry name" value="deoC"/>
    <property type="match status" value="1"/>
</dbReference>
<dbReference type="PANTHER" id="PTHR10889">
    <property type="entry name" value="DEOXYRIBOSE-PHOSPHATE ALDOLASE"/>
    <property type="match status" value="1"/>
</dbReference>
<keyword evidence="1" id="KW-0963">Cytoplasm</keyword>
<organism evidence="4 5">
    <name type="scientific">[Clostridium] symbiosum ATCC 14940</name>
    <dbReference type="NCBI Taxonomy" id="411472"/>
    <lineage>
        <taxon>Bacteria</taxon>
        <taxon>Bacillati</taxon>
        <taxon>Bacillota</taxon>
        <taxon>Clostridia</taxon>
        <taxon>Lachnospirales</taxon>
        <taxon>Lachnospiraceae</taxon>
        <taxon>Otoolea</taxon>
    </lineage>
</organism>
<dbReference type="AlphaFoldDB" id="A0ABC9TS83"/>
<dbReference type="EMBL" id="AWSU01000341">
    <property type="protein sequence ID" value="ERI74230.1"/>
    <property type="molecule type" value="Genomic_DNA"/>
</dbReference>
<evidence type="ECO:0000256" key="2">
    <source>
        <dbReference type="ARBA" id="ARBA00023270"/>
    </source>
</evidence>
<evidence type="ECO:0000256" key="3">
    <source>
        <dbReference type="NCBIfam" id="TIGR00126"/>
    </source>
</evidence>
<dbReference type="EC" id="4.1.2.4" evidence="3"/>
<evidence type="ECO:0000313" key="5">
    <source>
        <dbReference type="Proteomes" id="UP000016491"/>
    </source>
</evidence>
<dbReference type="SUPFAM" id="SSF51569">
    <property type="entry name" value="Aldolase"/>
    <property type="match status" value="1"/>
</dbReference>
<dbReference type="RefSeq" id="WP_021641476.1">
    <property type="nucleotide sequence ID" value="NZ_KE992858.1"/>
</dbReference>
<comment type="caution">
    <text evidence="4">The sequence shown here is derived from an EMBL/GenBank/DDBJ whole genome shotgun (WGS) entry which is preliminary data.</text>
</comment>
<dbReference type="Proteomes" id="UP000016491">
    <property type="component" value="Unassembled WGS sequence"/>
</dbReference>
<evidence type="ECO:0000313" key="4">
    <source>
        <dbReference type="EMBL" id="ERI74230.1"/>
    </source>
</evidence>
<name>A0ABC9TS83_CLOSY</name>
<dbReference type="SMART" id="SM01133">
    <property type="entry name" value="DeoC"/>
    <property type="match status" value="1"/>
</dbReference>
<dbReference type="Gene3D" id="3.20.20.70">
    <property type="entry name" value="Aldolase class I"/>
    <property type="match status" value="1"/>
</dbReference>
<protein>
    <recommendedName>
        <fullName evidence="3">Deoxyribose-phosphate aldolase</fullName>
        <ecNumber evidence="3">4.1.2.4</ecNumber>
    </recommendedName>
</protein>
<keyword evidence="2" id="KW-0704">Schiff base</keyword>
<evidence type="ECO:0000256" key="1">
    <source>
        <dbReference type="ARBA" id="ARBA00022490"/>
    </source>
</evidence>
<dbReference type="Pfam" id="PF01791">
    <property type="entry name" value="DeoC"/>
    <property type="match status" value="1"/>
</dbReference>
<accession>A0ABC9TS83</accession>
<dbReference type="PANTHER" id="PTHR10889:SF1">
    <property type="entry name" value="DEOXYRIBOSE-PHOSPHATE ALDOLASE"/>
    <property type="match status" value="1"/>
</dbReference>
<dbReference type="InterPro" id="IPR002915">
    <property type="entry name" value="DeoC/FbaB/LacD_aldolase"/>
</dbReference>
<proteinExistence type="predicted"/>
<dbReference type="GeneID" id="57970625"/>
<dbReference type="GO" id="GO:0009264">
    <property type="term" value="P:deoxyribonucleotide catabolic process"/>
    <property type="evidence" value="ECO:0007669"/>
    <property type="project" value="UniProtKB-UniRule"/>
</dbReference>
<gene>
    <name evidence="4" type="ORF">CLOSYM_04250</name>
</gene>
<dbReference type="InterPro" id="IPR011343">
    <property type="entry name" value="DeoC"/>
</dbReference>
<reference evidence="4 5" key="1">
    <citation type="submission" date="2013-07" db="EMBL/GenBank/DDBJ databases">
        <authorList>
            <person name="Weinstock G."/>
            <person name="Sodergren E."/>
            <person name="Wylie T."/>
            <person name="Fulton L."/>
            <person name="Fulton R."/>
            <person name="Fronick C."/>
            <person name="O'Laughlin M."/>
            <person name="Godfrey J."/>
            <person name="Miner T."/>
            <person name="Herter B."/>
            <person name="Appelbaum E."/>
            <person name="Cordes M."/>
            <person name="Lek S."/>
            <person name="Wollam A."/>
            <person name="Pepin K.H."/>
            <person name="Palsikar V.B."/>
            <person name="Mitreva M."/>
            <person name="Wilson R.K."/>
        </authorList>
    </citation>
    <scope>NUCLEOTIDE SEQUENCE [LARGE SCALE GENOMIC DNA]</scope>
    <source>
        <strain evidence="4 5">ATCC 14940</strain>
    </source>
</reference>
<dbReference type="GO" id="GO:0004139">
    <property type="term" value="F:deoxyribose-phosphate aldolase activity"/>
    <property type="evidence" value="ECO:0007669"/>
    <property type="project" value="UniProtKB-UniRule"/>
</dbReference>
<dbReference type="InterPro" id="IPR013785">
    <property type="entry name" value="Aldolase_TIM"/>
</dbReference>